<evidence type="ECO:0000313" key="1">
    <source>
        <dbReference type="EMBL" id="CCI12155.1"/>
    </source>
</evidence>
<dbReference type="Proteomes" id="UP000003273">
    <property type="component" value="Unassembled WGS sequence"/>
</dbReference>
<organism evidence="1 2">
    <name type="scientific">Microcystis aeruginosa PCC 9806</name>
    <dbReference type="NCBI Taxonomy" id="1160282"/>
    <lineage>
        <taxon>Bacteria</taxon>
        <taxon>Bacillati</taxon>
        <taxon>Cyanobacteriota</taxon>
        <taxon>Cyanophyceae</taxon>
        <taxon>Oscillatoriophycideae</taxon>
        <taxon>Chroococcales</taxon>
        <taxon>Microcystaceae</taxon>
        <taxon>Microcystis</taxon>
    </lineage>
</organism>
<reference evidence="1 2" key="1">
    <citation type="submission" date="2012-04" db="EMBL/GenBank/DDBJ databases">
        <authorList>
            <person name="Genoscope - CEA"/>
        </authorList>
    </citation>
    <scope>NUCLEOTIDE SEQUENCE [LARGE SCALE GENOMIC DNA]</scope>
    <source>
        <strain evidence="1 2">9806</strain>
    </source>
</reference>
<sequence>MAGISHQLSVISYQLSVISDQLSVISYQPSVNRDIGRKKLMADG</sequence>
<gene>
    <name evidence="1" type="ORF">MICAE_1150007</name>
</gene>
<dbReference type="AlphaFoldDB" id="I4GQT1"/>
<protein>
    <submittedName>
        <fullName evidence="1">Uncharacterized protein</fullName>
    </submittedName>
</protein>
<accession>I4GQT1</accession>
<dbReference type="EMBL" id="CAIL01000019">
    <property type="protein sequence ID" value="CCI12155.1"/>
    <property type="molecule type" value="Genomic_DNA"/>
</dbReference>
<name>I4GQT1_MICAE</name>
<evidence type="ECO:0000313" key="2">
    <source>
        <dbReference type="Proteomes" id="UP000003273"/>
    </source>
</evidence>
<proteinExistence type="predicted"/>
<dbReference type="HOGENOM" id="CLU_3218624_0_0_3"/>
<comment type="caution">
    <text evidence="1">The sequence shown here is derived from an EMBL/GenBank/DDBJ whole genome shotgun (WGS) entry which is preliminary data.</text>
</comment>